<keyword evidence="2" id="KW-0378">Hydrolase</keyword>
<dbReference type="Proteomes" id="UP001501585">
    <property type="component" value="Unassembled WGS sequence"/>
</dbReference>
<dbReference type="SMART" id="SM00797">
    <property type="entry name" value="AHS2"/>
    <property type="match status" value="1"/>
</dbReference>
<evidence type="ECO:0000256" key="3">
    <source>
        <dbReference type="ARBA" id="ARBA00022840"/>
    </source>
</evidence>
<keyword evidence="7" id="KW-1185">Reference proteome</keyword>
<dbReference type="Pfam" id="PF02626">
    <property type="entry name" value="CT_A_B"/>
    <property type="match status" value="1"/>
</dbReference>
<feature type="compositionally biased region" description="Basic and acidic residues" evidence="4">
    <location>
        <begin position="1"/>
        <end position="13"/>
    </location>
</feature>
<sequence length="331" mass="33582">MVEQEARGRTGRDDNEDQENEDQGGTVGDMAGMTGVAGAAGLEVLGTGPLTTLQDSGRIGHASLGIGRSGAADGASYALANRLLANPPGAAALEVTLGGLAVRTRGAVTVAVTGAPGPVTVDGRGAAMNTVLDLPDGAELRLGTPARGLRAYLAVRGGIDVPPVLGSRSTDTLAGLGPALPAPGDVLPVGAPPAEFPVLDHAPARAVPGDEAELRVAPGPRDDWFHPGALDVLFGHTFEVTGRSDRVGARLAGPELRRAKHEELPSEGMVPGSLQVPPGGDPVLFLADHPVTGGYPVIAVVIAADLPRAAQARPGTRLRFRPWRALGAPAR</sequence>
<keyword evidence="3" id="KW-0067">ATP-binding</keyword>
<dbReference type="InterPro" id="IPR029000">
    <property type="entry name" value="Cyclophilin-like_dom_sf"/>
</dbReference>
<dbReference type="EMBL" id="BAAAPC010000004">
    <property type="protein sequence ID" value="GAA1987817.1"/>
    <property type="molecule type" value="Genomic_DNA"/>
</dbReference>
<dbReference type="InterPro" id="IPR003778">
    <property type="entry name" value="CT_A_B"/>
</dbReference>
<gene>
    <name evidence="6" type="ORF">GCM10009799_11800</name>
</gene>
<evidence type="ECO:0000313" key="6">
    <source>
        <dbReference type="EMBL" id="GAA1987817.1"/>
    </source>
</evidence>
<accession>A0ABN2SJM9</accession>
<evidence type="ECO:0000256" key="4">
    <source>
        <dbReference type="SAM" id="MobiDB-lite"/>
    </source>
</evidence>
<dbReference type="PANTHER" id="PTHR43309:SF3">
    <property type="entry name" value="5-OXOPROLINASE SUBUNIT C"/>
    <property type="match status" value="1"/>
</dbReference>
<dbReference type="PANTHER" id="PTHR43309">
    <property type="entry name" value="5-OXOPROLINASE SUBUNIT C"/>
    <property type="match status" value="1"/>
</dbReference>
<dbReference type="InterPro" id="IPR052708">
    <property type="entry name" value="PxpC"/>
</dbReference>
<organism evidence="6 7">
    <name type="scientific">Nocardiopsis rhodophaea</name>
    <dbReference type="NCBI Taxonomy" id="280238"/>
    <lineage>
        <taxon>Bacteria</taxon>
        <taxon>Bacillati</taxon>
        <taxon>Actinomycetota</taxon>
        <taxon>Actinomycetes</taxon>
        <taxon>Streptosporangiales</taxon>
        <taxon>Nocardiopsidaceae</taxon>
        <taxon>Nocardiopsis</taxon>
    </lineage>
</organism>
<evidence type="ECO:0000256" key="1">
    <source>
        <dbReference type="ARBA" id="ARBA00022741"/>
    </source>
</evidence>
<proteinExistence type="predicted"/>
<name>A0ABN2SJM9_9ACTN</name>
<comment type="caution">
    <text evidence="6">The sequence shown here is derived from an EMBL/GenBank/DDBJ whole genome shotgun (WGS) entry which is preliminary data.</text>
</comment>
<feature type="domain" description="Carboxyltransferase" evidence="5">
    <location>
        <begin position="63"/>
        <end position="331"/>
    </location>
</feature>
<dbReference type="SUPFAM" id="SSF50891">
    <property type="entry name" value="Cyclophilin-like"/>
    <property type="match status" value="1"/>
</dbReference>
<evidence type="ECO:0000313" key="7">
    <source>
        <dbReference type="Proteomes" id="UP001501585"/>
    </source>
</evidence>
<protein>
    <submittedName>
        <fullName evidence="6">Biotin-dependent carboxyltransferase family protein</fullName>
    </submittedName>
</protein>
<keyword evidence="1" id="KW-0547">Nucleotide-binding</keyword>
<reference evidence="6 7" key="1">
    <citation type="journal article" date="2019" name="Int. J. Syst. Evol. Microbiol.">
        <title>The Global Catalogue of Microorganisms (GCM) 10K type strain sequencing project: providing services to taxonomists for standard genome sequencing and annotation.</title>
        <authorList>
            <consortium name="The Broad Institute Genomics Platform"/>
            <consortium name="The Broad Institute Genome Sequencing Center for Infectious Disease"/>
            <person name="Wu L."/>
            <person name="Ma J."/>
        </authorList>
    </citation>
    <scope>NUCLEOTIDE SEQUENCE [LARGE SCALE GENOMIC DNA]</scope>
    <source>
        <strain evidence="6 7">JCM 15313</strain>
    </source>
</reference>
<evidence type="ECO:0000259" key="5">
    <source>
        <dbReference type="SMART" id="SM00797"/>
    </source>
</evidence>
<dbReference type="Gene3D" id="2.40.100.10">
    <property type="entry name" value="Cyclophilin-like"/>
    <property type="match status" value="1"/>
</dbReference>
<dbReference type="NCBIfam" id="TIGR00724">
    <property type="entry name" value="urea_amlyse_rel"/>
    <property type="match status" value="1"/>
</dbReference>
<evidence type="ECO:0000256" key="2">
    <source>
        <dbReference type="ARBA" id="ARBA00022801"/>
    </source>
</evidence>
<feature type="region of interest" description="Disordered" evidence="4">
    <location>
        <begin position="1"/>
        <end position="32"/>
    </location>
</feature>